<dbReference type="PROSITE" id="PS00211">
    <property type="entry name" value="ABC_TRANSPORTER_1"/>
    <property type="match status" value="1"/>
</dbReference>
<evidence type="ECO:0000313" key="6">
    <source>
        <dbReference type="EMBL" id="MFD1572357.1"/>
    </source>
</evidence>
<dbReference type="GO" id="GO:0005524">
    <property type="term" value="F:ATP binding"/>
    <property type="evidence" value="ECO:0007669"/>
    <property type="project" value="UniProtKB-KW"/>
</dbReference>
<keyword evidence="7" id="KW-1185">Reference proteome</keyword>
<dbReference type="PANTHER" id="PTHR43776">
    <property type="entry name" value="TRANSPORT ATP-BINDING PROTEIN"/>
    <property type="match status" value="1"/>
</dbReference>
<evidence type="ECO:0000256" key="2">
    <source>
        <dbReference type="ARBA" id="ARBA00022741"/>
    </source>
</evidence>
<gene>
    <name evidence="6" type="ORF">ACFR9T_17555</name>
</gene>
<sequence>MSANQPVLEIRNLKKYFEGNTDIVDMLMRREPSQIQAVDGVSMTLEENESVAVIGESGCGKSTLLRTLIGLHDISDGDIVYKGTPVSEFDKADWKEYRRNVQVIFQDPFNSLNPKMTVRESLAEPLNIHGIGDKEERVREVLEQVELQPAEQYLDRKPENLSGGEKQRVAIGRALVLDPEVILADEPVSMLDVSTQAAVLTKMKDLINDFDVSMIYISHDLSTVSYIAETVKVMYLGRFVESARTKELLEDPKHPYTEALVSAIPVPDPTYDRERTEMSGAPRDPIDIGEGCRFRDRCPEVIPPDDIDIDQGAYREIMSFREFLEREEVDLDRIQTIVEVDERSALVDAIQREYFDHELTGKNESTLRSALTSLADGNEEIAIERLSDRFESVCETTPPEVETEPEWHVACHHHTENDRTAVASGGGTNATDGGSDATESVAHAEHQ</sequence>
<dbReference type="InterPro" id="IPR003593">
    <property type="entry name" value="AAA+_ATPase"/>
</dbReference>
<keyword evidence="2" id="KW-0547">Nucleotide-binding</keyword>
<dbReference type="InterPro" id="IPR017871">
    <property type="entry name" value="ABC_transporter-like_CS"/>
</dbReference>
<reference evidence="6 7" key="1">
    <citation type="journal article" date="2019" name="Int. J. Syst. Evol. Microbiol.">
        <title>The Global Catalogue of Microorganisms (GCM) 10K type strain sequencing project: providing services to taxonomists for standard genome sequencing and annotation.</title>
        <authorList>
            <consortium name="The Broad Institute Genomics Platform"/>
            <consortium name="The Broad Institute Genome Sequencing Center for Infectious Disease"/>
            <person name="Wu L."/>
            <person name="Ma J."/>
        </authorList>
    </citation>
    <scope>NUCLEOTIDE SEQUENCE [LARGE SCALE GENOMIC DNA]</scope>
    <source>
        <strain evidence="6 7">CGMCC 1.12689</strain>
    </source>
</reference>
<dbReference type="Pfam" id="PF08352">
    <property type="entry name" value="oligo_HPY"/>
    <property type="match status" value="1"/>
</dbReference>
<name>A0ABD6C693_9EURY</name>
<keyword evidence="3 6" id="KW-0067">ATP-binding</keyword>
<keyword evidence="1" id="KW-0813">Transport</keyword>
<dbReference type="AlphaFoldDB" id="A0ABD6C693"/>
<evidence type="ECO:0000259" key="5">
    <source>
        <dbReference type="PROSITE" id="PS50893"/>
    </source>
</evidence>
<evidence type="ECO:0000256" key="3">
    <source>
        <dbReference type="ARBA" id="ARBA00022840"/>
    </source>
</evidence>
<dbReference type="Pfam" id="PF00005">
    <property type="entry name" value="ABC_tran"/>
    <property type="match status" value="1"/>
</dbReference>
<comment type="caution">
    <text evidence="6">The sequence shown here is derived from an EMBL/GenBank/DDBJ whole genome shotgun (WGS) entry which is preliminary data.</text>
</comment>
<dbReference type="InterPro" id="IPR013563">
    <property type="entry name" value="Oligopep_ABC_C"/>
</dbReference>
<dbReference type="InterPro" id="IPR027417">
    <property type="entry name" value="P-loop_NTPase"/>
</dbReference>
<accession>A0ABD6C693</accession>
<dbReference type="PROSITE" id="PS50893">
    <property type="entry name" value="ABC_TRANSPORTER_2"/>
    <property type="match status" value="1"/>
</dbReference>
<proteinExistence type="predicted"/>
<dbReference type="NCBIfam" id="TIGR01727">
    <property type="entry name" value="oligo_HPY"/>
    <property type="match status" value="1"/>
</dbReference>
<protein>
    <submittedName>
        <fullName evidence="6">Oligopeptide/dipeptide ABC transporter ATP-binding protein</fullName>
    </submittedName>
</protein>
<dbReference type="Proteomes" id="UP001597185">
    <property type="component" value="Unassembled WGS sequence"/>
</dbReference>
<evidence type="ECO:0000313" key="7">
    <source>
        <dbReference type="Proteomes" id="UP001597185"/>
    </source>
</evidence>
<evidence type="ECO:0000256" key="1">
    <source>
        <dbReference type="ARBA" id="ARBA00022448"/>
    </source>
</evidence>
<dbReference type="SMART" id="SM00382">
    <property type="entry name" value="AAA"/>
    <property type="match status" value="1"/>
</dbReference>
<dbReference type="GO" id="GO:0055085">
    <property type="term" value="P:transmembrane transport"/>
    <property type="evidence" value="ECO:0007669"/>
    <property type="project" value="UniProtKB-ARBA"/>
</dbReference>
<dbReference type="EMBL" id="JBHUDB010000027">
    <property type="protein sequence ID" value="MFD1572357.1"/>
    <property type="molecule type" value="Genomic_DNA"/>
</dbReference>
<feature type="domain" description="ABC transporter" evidence="5">
    <location>
        <begin position="8"/>
        <end position="261"/>
    </location>
</feature>
<feature type="region of interest" description="Disordered" evidence="4">
    <location>
        <begin position="418"/>
        <end position="447"/>
    </location>
</feature>
<dbReference type="CDD" id="cd03257">
    <property type="entry name" value="ABC_NikE_OppD_transporters"/>
    <property type="match status" value="1"/>
</dbReference>
<dbReference type="RefSeq" id="WP_256418698.1">
    <property type="nucleotide sequence ID" value="NZ_JANHDL010000007.1"/>
</dbReference>
<dbReference type="InterPro" id="IPR050319">
    <property type="entry name" value="ABC_transp_ATP-bind"/>
</dbReference>
<dbReference type="SUPFAM" id="SSF52540">
    <property type="entry name" value="P-loop containing nucleoside triphosphate hydrolases"/>
    <property type="match status" value="1"/>
</dbReference>
<dbReference type="InterPro" id="IPR003439">
    <property type="entry name" value="ABC_transporter-like_ATP-bd"/>
</dbReference>
<evidence type="ECO:0000256" key="4">
    <source>
        <dbReference type="SAM" id="MobiDB-lite"/>
    </source>
</evidence>
<dbReference type="Gene3D" id="3.40.50.300">
    <property type="entry name" value="P-loop containing nucleotide triphosphate hydrolases"/>
    <property type="match status" value="1"/>
</dbReference>
<dbReference type="PANTHER" id="PTHR43776:SF8">
    <property type="entry name" value="ABC TRANSPORTER, ATP-BINDING PROTEIN"/>
    <property type="match status" value="1"/>
</dbReference>
<organism evidence="6 7">
    <name type="scientific">Halorubrum laminariae</name>
    <dbReference type="NCBI Taxonomy" id="1433523"/>
    <lineage>
        <taxon>Archaea</taxon>
        <taxon>Methanobacteriati</taxon>
        <taxon>Methanobacteriota</taxon>
        <taxon>Stenosarchaea group</taxon>
        <taxon>Halobacteria</taxon>
        <taxon>Halobacteriales</taxon>
        <taxon>Haloferacaceae</taxon>
        <taxon>Halorubrum</taxon>
    </lineage>
</organism>